<dbReference type="RefSeq" id="WP_037327553.1">
    <property type="nucleotide sequence ID" value="NZ_JRMW01000033.1"/>
</dbReference>
<dbReference type="PANTHER" id="PTHR43283">
    <property type="entry name" value="BETA-LACTAMASE-RELATED"/>
    <property type="match status" value="1"/>
</dbReference>
<dbReference type="Gene3D" id="3.40.710.10">
    <property type="entry name" value="DD-peptidase/beta-lactamase superfamily"/>
    <property type="match status" value="1"/>
</dbReference>
<feature type="domain" description="Beta-lactamase-related" evidence="1">
    <location>
        <begin position="30"/>
        <end position="285"/>
    </location>
</feature>
<dbReference type="EMBL" id="JRMW01000033">
    <property type="protein sequence ID" value="KGF04139.1"/>
    <property type="molecule type" value="Genomic_DNA"/>
</dbReference>
<accession>A0A095Z6M0</accession>
<reference evidence="2 3" key="1">
    <citation type="submission" date="2014-07" db="EMBL/GenBank/DDBJ databases">
        <authorList>
            <person name="McCorrison J."/>
            <person name="Sanka R."/>
            <person name="Torralba M."/>
            <person name="Gillis M."/>
            <person name="Haft D.H."/>
            <person name="Methe B."/>
            <person name="Sutton G."/>
            <person name="Nelson K.E."/>
        </authorList>
    </citation>
    <scope>NUCLEOTIDE SEQUENCE [LARGE SCALE GENOMIC DNA]</scope>
    <source>
        <strain evidence="2 3">S7-1-13</strain>
    </source>
</reference>
<dbReference type="InterPro" id="IPR050789">
    <property type="entry name" value="Diverse_Enzym_Activities"/>
</dbReference>
<dbReference type="SUPFAM" id="SSF56601">
    <property type="entry name" value="beta-lactamase/transpeptidase-like"/>
    <property type="match status" value="1"/>
</dbReference>
<proteinExistence type="predicted"/>
<organism evidence="2 3">
    <name type="scientific">Anaerococcus lactolyticus S7-1-13</name>
    <dbReference type="NCBI Taxonomy" id="1284686"/>
    <lineage>
        <taxon>Bacteria</taxon>
        <taxon>Bacillati</taxon>
        <taxon>Bacillota</taxon>
        <taxon>Tissierellia</taxon>
        <taxon>Tissierellales</taxon>
        <taxon>Peptoniphilaceae</taxon>
        <taxon>Anaerococcus</taxon>
    </lineage>
</organism>
<dbReference type="InterPro" id="IPR012338">
    <property type="entry name" value="Beta-lactam/transpept-like"/>
</dbReference>
<dbReference type="InterPro" id="IPR001466">
    <property type="entry name" value="Beta-lactam-related"/>
</dbReference>
<gene>
    <name evidence="2" type="ORF">HMPREF1630_04940</name>
</gene>
<evidence type="ECO:0000259" key="1">
    <source>
        <dbReference type="Pfam" id="PF00144"/>
    </source>
</evidence>
<dbReference type="eggNOG" id="COG1680">
    <property type="taxonomic scope" value="Bacteria"/>
</dbReference>
<name>A0A095Z6M0_9FIRM</name>
<dbReference type="AlphaFoldDB" id="A0A095Z6M0"/>
<protein>
    <recommendedName>
        <fullName evidence="1">Beta-lactamase-related domain-containing protein</fullName>
    </recommendedName>
</protein>
<dbReference type="Proteomes" id="UP000029579">
    <property type="component" value="Unassembled WGS sequence"/>
</dbReference>
<comment type="caution">
    <text evidence="2">The sequence shown here is derived from an EMBL/GenBank/DDBJ whole genome shotgun (WGS) entry which is preliminary data.</text>
</comment>
<evidence type="ECO:0000313" key="3">
    <source>
        <dbReference type="Proteomes" id="UP000029579"/>
    </source>
</evidence>
<dbReference type="Pfam" id="PF00144">
    <property type="entry name" value="Beta-lactamase"/>
    <property type="match status" value="1"/>
</dbReference>
<evidence type="ECO:0000313" key="2">
    <source>
        <dbReference type="EMBL" id="KGF04139.1"/>
    </source>
</evidence>
<sequence length="308" mass="35276">MIDKILINKLEMESLILYSRDEGLLFDNSKDETINIRSIAKFVTSLACGILIDMTKGDFNEDTLIYDILKDKINISNKKNLSKLKNIRVRDCLTHTMGYRDIILMSKDIEDLDKDRLLEYTLSYPLYFEPGEEFLYSNAGYYVLAATMQEYLGYDLYEFINKNIFSKVGINNPRWDRYGKYLVGASKLYLKPDDLLKLGKIVINDGVYDSERIVSSEWIGKIASKLYKNEKDYIDQSYLANDYYGYSLWTSKDGVTYASGAGGQYLIFLKKEGIIIVACNAGDSNKVPAIKNQLDYIIKSLGEEENGL</sequence>
<dbReference type="PANTHER" id="PTHR43283:SF7">
    <property type="entry name" value="BETA-LACTAMASE-RELATED DOMAIN-CONTAINING PROTEIN"/>
    <property type="match status" value="1"/>
</dbReference>